<accession>A0ABQ6WN14</accession>
<gene>
    <name evidence="1" type="ORF">BDV36DRAFT_282956</name>
</gene>
<dbReference type="Proteomes" id="UP000325395">
    <property type="component" value="Unassembled WGS sequence"/>
</dbReference>
<reference evidence="1 2" key="1">
    <citation type="submission" date="2019-04" db="EMBL/GenBank/DDBJ databases">
        <authorList>
            <consortium name="DOE Joint Genome Institute"/>
            <person name="Mondo S."/>
            <person name="Kjaerbolling I."/>
            <person name="Vesth T."/>
            <person name="Frisvad J.C."/>
            <person name="Nybo J.L."/>
            <person name="Theobald S."/>
            <person name="Kildgaard S."/>
            <person name="Isbrandt T."/>
            <person name="Kuo A."/>
            <person name="Sato A."/>
            <person name="Lyhne E.K."/>
            <person name="Kogle M.E."/>
            <person name="Wiebenga A."/>
            <person name="Kun R.S."/>
            <person name="Lubbers R.J."/>
            <person name="Makela M.R."/>
            <person name="Barry K."/>
            <person name="Chovatia M."/>
            <person name="Clum A."/>
            <person name="Daum C."/>
            <person name="Haridas S."/>
            <person name="He G."/>
            <person name="LaButti K."/>
            <person name="Lipzen A."/>
            <person name="Riley R."/>
            <person name="Salamov A."/>
            <person name="Simmons B.A."/>
            <person name="Magnuson J.K."/>
            <person name="Henrissat B."/>
            <person name="Mortensen U.H."/>
            <person name="Larsen T.O."/>
            <person name="Devries R.P."/>
            <person name="Grigoriev I.V."/>
            <person name="Machida M."/>
            <person name="Baker S.E."/>
            <person name="Andersen M.R."/>
            <person name="Cantor M.N."/>
            <person name="Hua S.X."/>
        </authorList>
    </citation>
    <scope>NUCLEOTIDE SEQUENCE [LARGE SCALE GENOMIC DNA]</scope>
    <source>
        <strain evidence="1 2">CBS 117616</strain>
    </source>
</reference>
<sequence length="359" mass="38805">MANIMSADYNLDKHHPVKMEKIDANLVDSTYKLLKDVESPKFDSRWQESPGKALSPSAKHAASTYQRTLCLGLKALLGQITIPNSQAWQDATPLTGANSYWIRSSSDVSKAQLQRFGPGIIAAAHKGTSDIVSDHFQGNRLKVPHVDKKQSFYRNAQNMNQGAFFCPSSSPLAVGAFDSGIMPCSLTASISGVAICDDYAAFSIEDYEIRLRIVGVSLGCAYEFGGQLVNAIIDGSMLQCTGTGEQLTLEAAMAWRVISGCTSPNSGYIFSKGSLDEGLVITEIEIAVHDLLDWRSDIAAGNHENGVSAAYGLGIKDPFHAYLEAILTRAESNPRSGEYAIAAIVFMHFTGVRYGAYDL</sequence>
<evidence type="ECO:0000313" key="2">
    <source>
        <dbReference type="Proteomes" id="UP000325395"/>
    </source>
</evidence>
<proteinExistence type="predicted"/>
<protein>
    <submittedName>
        <fullName evidence="1">Uncharacterized protein</fullName>
    </submittedName>
</protein>
<name>A0ABQ6WN14_9EURO</name>
<dbReference type="EMBL" id="ML735726">
    <property type="protein sequence ID" value="KAE8418509.1"/>
    <property type="molecule type" value="Genomic_DNA"/>
</dbReference>
<evidence type="ECO:0000313" key="1">
    <source>
        <dbReference type="EMBL" id="KAE8418509.1"/>
    </source>
</evidence>
<keyword evidence="2" id="KW-1185">Reference proteome</keyword>
<organism evidence="1 2">
    <name type="scientific">Aspergillus pseudocaelatus</name>
    <dbReference type="NCBI Taxonomy" id="1825620"/>
    <lineage>
        <taxon>Eukaryota</taxon>
        <taxon>Fungi</taxon>
        <taxon>Dikarya</taxon>
        <taxon>Ascomycota</taxon>
        <taxon>Pezizomycotina</taxon>
        <taxon>Eurotiomycetes</taxon>
        <taxon>Eurotiomycetidae</taxon>
        <taxon>Eurotiales</taxon>
        <taxon>Aspergillaceae</taxon>
        <taxon>Aspergillus</taxon>
        <taxon>Aspergillus subgen. Circumdati</taxon>
    </lineage>
</organism>